<dbReference type="EMBL" id="GECZ01027417">
    <property type="protein sequence ID" value="JAS42352.1"/>
    <property type="molecule type" value="Transcribed_RNA"/>
</dbReference>
<dbReference type="Gene3D" id="3.50.50.60">
    <property type="entry name" value="FAD/NAD(P)-binding domain"/>
    <property type="match status" value="1"/>
</dbReference>
<feature type="signal peptide" evidence="7">
    <location>
        <begin position="1"/>
        <end position="22"/>
    </location>
</feature>
<dbReference type="PROSITE" id="PS00623">
    <property type="entry name" value="GMC_OXRED_1"/>
    <property type="match status" value="1"/>
</dbReference>
<dbReference type="InterPro" id="IPR012132">
    <property type="entry name" value="GMC_OxRdtase"/>
</dbReference>
<protein>
    <recommendedName>
        <fullName evidence="8 9">Glucose-methanol-choline oxidoreductase N-terminal domain-containing protein</fullName>
    </recommendedName>
</protein>
<dbReference type="SUPFAM" id="SSF51905">
    <property type="entry name" value="FAD/NAD(P)-binding domain"/>
    <property type="match status" value="1"/>
</dbReference>
<dbReference type="Gene3D" id="3.30.560.10">
    <property type="entry name" value="Glucose Oxidase, domain 3"/>
    <property type="match status" value="1"/>
</dbReference>
<proteinExistence type="inferred from homology"/>
<evidence type="ECO:0000256" key="7">
    <source>
        <dbReference type="SAM" id="SignalP"/>
    </source>
</evidence>
<evidence type="ECO:0000256" key="5">
    <source>
        <dbReference type="PIRSR" id="PIRSR000137-2"/>
    </source>
</evidence>
<name>A0A1B6EWM9_9HEMI</name>
<feature type="domain" description="Glucose-methanol-choline oxidoreductase N-terminal" evidence="9">
    <location>
        <begin position="355"/>
        <end position="369"/>
    </location>
</feature>
<feature type="domain" description="Glucose-methanol-choline oxidoreductase N-terminal" evidence="8">
    <location>
        <begin position="171"/>
        <end position="194"/>
    </location>
</feature>
<evidence type="ECO:0000256" key="3">
    <source>
        <dbReference type="ARBA" id="ARBA00022630"/>
    </source>
</evidence>
<dbReference type="InterPro" id="IPR036188">
    <property type="entry name" value="FAD/NAD-bd_sf"/>
</dbReference>
<evidence type="ECO:0000256" key="1">
    <source>
        <dbReference type="ARBA" id="ARBA00001974"/>
    </source>
</evidence>
<evidence type="ECO:0000259" key="8">
    <source>
        <dbReference type="PROSITE" id="PS00623"/>
    </source>
</evidence>
<evidence type="ECO:0000256" key="4">
    <source>
        <dbReference type="ARBA" id="ARBA00022827"/>
    </source>
</evidence>
<dbReference type="InterPro" id="IPR000172">
    <property type="entry name" value="GMC_OxRdtase_N"/>
</dbReference>
<dbReference type="GO" id="GO:0050660">
    <property type="term" value="F:flavin adenine dinucleotide binding"/>
    <property type="evidence" value="ECO:0007669"/>
    <property type="project" value="InterPro"/>
</dbReference>
<keyword evidence="7" id="KW-0732">Signal</keyword>
<dbReference type="PIRSF" id="PIRSF000137">
    <property type="entry name" value="Alcohol_oxidase"/>
    <property type="match status" value="1"/>
</dbReference>
<keyword evidence="3 6" id="KW-0285">Flavoprotein</keyword>
<organism evidence="10">
    <name type="scientific">Cuerna arida</name>
    <dbReference type="NCBI Taxonomy" id="1464854"/>
    <lineage>
        <taxon>Eukaryota</taxon>
        <taxon>Metazoa</taxon>
        <taxon>Ecdysozoa</taxon>
        <taxon>Arthropoda</taxon>
        <taxon>Hexapoda</taxon>
        <taxon>Insecta</taxon>
        <taxon>Pterygota</taxon>
        <taxon>Neoptera</taxon>
        <taxon>Paraneoptera</taxon>
        <taxon>Hemiptera</taxon>
        <taxon>Auchenorrhyncha</taxon>
        <taxon>Membracoidea</taxon>
        <taxon>Cicadellidae</taxon>
        <taxon>Cicadellinae</taxon>
        <taxon>Proconiini</taxon>
        <taxon>Cuerna</taxon>
    </lineage>
</organism>
<evidence type="ECO:0000259" key="9">
    <source>
        <dbReference type="PROSITE" id="PS00624"/>
    </source>
</evidence>
<dbReference type="InterPro" id="IPR007867">
    <property type="entry name" value="GMC_OxRtase_C"/>
</dbReference>
<evidence type="ECO:0000256" key="6">
    <source>
        <dbReference type="RuleBase" id="RU003968"/>
    </source>
</evidence>
<dbReference type="Pfam" id="PF05199">
    <property type="entry name" value="GMC_oxred_C"/>
    <property type="match status" value="1"/>
</dbReference>
<dbReference type="SUPFAM" id="SSF54373">
    <property type="entry name" value="FAD-linked reductases, C-terminal domain"/>
    <property type="match status" value="1"/>
</dbReference>
<evidence type="ECO:0000313" key="10">
    <source>
        <dbReference type="EMBL" id="JAS42352.1"/>
    </source>
</evidence>
<dbReference type="PANTHER" id="PTHR11552:SF147">
    <property type="entry name" value="CHOLINE DEHYDROGENASE, MITOCHONDRIAL"/>
    <property type="match status" value="1"/>
</dbReference>
<gene>
    <name evidence="10" type="ORF">g.31228</name>
</gene>
<comment type="similarity">
    <text evidence="2 6">Belongs to the GMC oxidoreductase family.</text>
</comment>
<feature type="chain" id="PRO_5008582415" description="Glucose-methanol-choline oxidoreductase N-terminal domain-containing protein" evidence="7">
    <location>
        <begin position="23"/>
        <end position="656"/>
    </location>
</feature>
<dbReference type="PROSITE" id="PS00624">
    <property type="entry name" value="GMC_OXRED_2"/>
    <property type="match status" value="1"/>
</dbReference>
<dbReference type="Pfam" id="PF00732">
    <property type="entry name" value="GMC_oxred_N"/>
    <property type="match status" value="1"/>
</dbReference>
<accession>A0A1B6EWM9</accession>
<feature type="binding site" evidence="5">
    <location>
        <position position="173"/>
    </location>
    <ligand>
        <name>FAD</name>
        <dbReference type="ChEBI" id="CHEBI:57692"/>
    </ligand>
</feature>
<dbReference type="GO" id="GO:0016614">
    <property type="term" value="F:oxidoreductase activity, acting on CH-OH group of donors"/>
    <property type="evidence" value="ECO:0007669"/>
    <property type="project" value="InterPro"/>
</dbReference>
<keyword evidence="4 5" id="KW-0274">FAD</keyword>
<sequence>MQQLDMFVFCLLSLTVFHLCNCLENDCGHLHESSGAHFHQIAMDTCSSDQNINDFGSSLIKDIYSSVKKAECDLANPSDYPPHYSPQEGEEFDFIIVGSGSAGAVIANRLSEISNWKILLLEAGGDPTKSTEVPAFYGFLQKSTLDWQYQTDSEGDNCLGMVNNSCYWPRGKVLGGSSTINGNIYVRGNPRDFNQWAAEGNFGWDYESILPYFKKSEDIKAKEVLSNFNYTKYHGDNGYLSIDTWSDHGIKGIVDAFSGGMKELGYEVNNDCNGESQMGFVKMQGTIVSGKRFSTAKAFLNPVKNRTNLKVSKNSLATKLLIHRNLKAAYGVKYLDSQGNEIQVRVKKEVIVSAGAINSPQLLMLSGIGPKEHLENLGIEVIQDLPVGENLQDHLLMAGLLFSYNYTRDIKPLTDYMYEFLTTNSSRLSSIGTLGYAPFINTRDHSSTIPDIQIHQYDFDINATFVLEHLVKAFGIRDEIGKLYHEVNAKRLISFVMPTLLKPVSRGRILLKSTDPNNKPEIISGYLSSDDDMQSFLRATDFISKLAETESLKKLDTKLHEIAPPACETHPISSEEFRKCALRHLTTTCYHPTSTCKMGPTSDPSAVVNPQLQVKGMKYLRVADASVMPTIVRGNTNAATIMIGEKAADLIKADWL</sequence>
<comment type="cofactor">
    <cofactor evidence="1 5">
        <name>FAD</name>
        <dbReference type="ChEBI" id="CHEBI:57692"/>
    </cofactor>
</comment>
<dbReference type="AlphaFoldDB" id="A0A1B6EWM9"/>
<dbReference type="PANTHER" id="PTHR11552">
    <property type="entry name" value="GLUCOSE-METHANOL-CHOLINE GMC OXIDOREDUCTASE"/>
    <property type="match status" value="1"/>
</dbReference>
<reference evidence="10" key="1">
    <citation type="submission" date="2015-11" db="EMBL/GenBank/DDBJ databases">
        <title>De novo transcriptome assembly of four potential Pierce s Disease insect vectors from Arizona vineyards.</title>
        <authorList>
            <person name="Tassone E.E."/>
        </authorList>
    </citation>
    <scope>NUCLEOTIDE SEQUENCE</scope>
</reference>
<evidence type="ECO:0000256" key="2">
    <source>
        <dbReference type="ARBA" id="ARBA00010790"/>
    </source>
</evidence>